<accession>V4HEH2</accession>
<dbReference type="InterPro" id="IPR001505">
    <property type="entry name" value="Copper_CuA"/>
</dbReference>
<dbReference type="EC" id="7.1.1.9" evidence="3"/>
<dbReference type="InterPro" id="IPR014222">
    <property type="entry name" value="Cyt_c_oxidase_su2"/>
</dbReference>
<evidence type="ECO:0000256" key="11">
    <source>
        <dbReference type="ARBA" id="ARBA00023008"/>
    </source>
</evidence>
<keyword evidence="4" id="KW-0813">Transport</keyword>
<dbReference type="PANTHER" id="PTHR22888:SF9">
    <property type="entry name" value="CYTOCHROME C OXIDASE SUBUNIT 2"/>
    <property type="match status" value="1"/>
</dbReference>
<evidence type="ECO:0000313" key="18">
    <source>
        <dbReference type="EMBL" id="ESP88483.1"/>
    </source>
</evidence>
<keyword evidence="19" id="KW-1185">Reference proteome</keyword>
<dbReference type="AlphaFoldDB" id="V4HEH2"/>
<dbReference type="InterPro" id="IPR011759">
    <property type="entry name" value="Cyt_c_oxidase_su2_TM_dom"/>
</dbReference>
<evidence type="ECO:0000256" key="3">
    <source>
        <dbReference type="ARBA" id="ARBA00012949"/>
    </source>
</evidence>
<dbReference type="NCBIfam" id="TIGR02866">
    <property type="entry name" value="CoxB"/>
    <property type="match status" value="1"/>
</dbReference>
<evidence type="ECO:0000256" key="4">
    <source>
        <dbReference type="ARBA" id="ARBA00022448"/>
    </source>
</evidence>
<comment type="subcellular location">
    <subcellularLocation>
        <location evidence="1">Membrane</location>
        <topology evidence="1">Multi-pass membrane protein</topology>
    </subcellularLocation>
</comment>
<dbReference type="EMBL" id="ASGZ01000028">
    <property type="protein sequence ID" value="ESP88483.1"/>
    <property type="molecule type" value="Genomic_DNA"/>
</dbReference>
<dbReference type="Pfam" id="PF00116">
    <property type="entry name" value="COX2"/>
    <property type="match status" value="1"/>
</dbReference>
<evidence type="ECO:0000256" key="13">
    <source>
        <dbReference type="ARBA" id="ARBA00031389"/>
    </source>
</evidence>
<keyword evidence="9" id="KW-0249">Electron transport</keyword>
<reference evidence="18 19" key="1">
    <citation type="journal article" date="2013" name="Genome Announc.">
        <title>Draft Genome Sequence of 'Candidatus Halobonum tyrrellensis' Strain G22, Isolated from the Hypersaline Waters of Lake Tyrrell, Australia.</title>
        <authorList>
            <person name="Ugalde J.A."/>
            <person name="Narasingarao P."/>
            <person name="Kuo S."/>
            <person name="Podell S."/>
            <person name="Allen E.E."/>
        </authorList>
    </citation>
    <scope>NUCLEOTIDE SEQUENCE [LARGE SCALE GENOMIC DNA]</scope>
    <source>
        <strain evidence="18 19">G22</strain>
    </source>
</reference>
<keyword evidence="7" id="KW-0479">Metal-binding</keyword>
<dbReference type="RefSeq" id="WP_023394282.1">
    <property type="nucleotide sequence ID" value="NZ_ASGZ01000028.1"/>
</dbReference>
<feature type="transmembrane region" description="Helical" evidence="15">
    <location>
        <begin position="82"/>
        <end position="101"/>
    </location>
</feature>
<evidence type="ECO:0000259" key="17">
    <source>
        <dbReference type="PROSITE" id="PS50999"/>
    </source>
</evidence>
<keyword evidence="11" id="KW-0186">Copper</keyword>
<evidence type="ECO:0000256" key="6">
    <source>
        <dbReference type="ARBA" id="ARBA00022692"/>
    </source>
</evidence>
<comment type="caution">
    <text evidence="18">The sequence shown here is derived from an EMBL/GenBank/DDBJ whole genome shotgun (WGS) entry which is preliminary data.</text>
</comment>
<dbReference type="InterPro" id="IPR002429">
    <property type="entry name" value="CcO_II-like_C"/>
</dbReference>
<dbReference type="GO" id="GO:0016020">
    <property type="term" value="C:membrane"/>
    <property type="evidence" value="ECO:0007669"/>
    <property type="project" value="UniProtKB-SubCell"/>
</dbReference>
<dbReference type="InterPro" id="IPR036257">
    <property type="entry name" value="Cyt_c_oxidase_su2_TM_sf"/>
</dbReference>
<evidence type="ECO:0000256" key="10">
    <source>
        <dbReference type="ARBA" id="ARBA00022989"/>
    </source>
</evidence>
<dbReference type="Pfam" id="PF02790">
    <property type="entry name" value="COX2_TM"/>
    <property type="match status" value="1"/>
</dbReference>
<evidence type="ECO:0000313" key="19">
    <source>
        <dbReference type="Proteomes" id="UP000017840"/>
    </source>
</evidence>
<evidence type="ECO:0000256" key="14">
    <source>
        <dbReference type="SAM" id="MobiDB-lite"/>
    </source>
</evidence>
<dbReference type="OrthoDB" id="3372at2157"/>
<dbReference type="Proteomes" id="UP000017840">
    <property type="component" value="Unassembled WGS sequence"/>
</dbReference>
<dbReference type="PANTHER" id="PTHR22888">
    <property type="entry name" value="CYTOCHROME C OXIDASE, SUBUNIT II"/>
    <property type="match status" value="1"/>
</dbReference>
<dbReference type="SUPFAM" id="SSF49503">
    <property type="entry name" value="Cupredoxins"/>
    <property type="match status" value="1"/>
</dbReference>
<comment type="similarity">
    <text evidence="2">Belongs to the cytochrome c oxidase subunit 2 family.</text>
</comment>
<feature type="transmembrane region" description="Helical" evidence="15">
    <location>
        <begin position="41"/>
        <end position="61"/>
    </location>
</feature>
<feature type="region of interest" description="Disordered" evidence="14">
    <location>
        <begin position="260"/>
        <end position="283"/>
    </location>
</feature>
<keyword evidence="10 15" id="KW-1133">Transmembrane helix</keyword>
<evidence type="ECO:0000256" key="8">
    <source>
        <dbReference type="ARBA" id="ARBA00022967"/>
    </source>
</evidence>
<evidence type="ECO:0000256" key="15">
    <source>
        <dbReference type="SAM" id="Phobius"/>
    </source>
</evidence>
<keyword evidence="12 15" id="KW-0472">Membrane</keyword>
<protein>
    <recommendedName>
        <fullName evidence="3">cytochrome-c oxidase</fullName>
        <ecNumber evidence="3">7.1.1.9</ecNumber>
    </recommendedName>
    <alternativeName>
        <fullName evidence="13">Cytochrome c oxidase polypeptide II</fullName>
    </alternativeName>
</protein>
<name>V4HEH2_9EURY</name>
<dbReference type="Gene3D" id="1.10.287.90">
    <property type="match status" value="1"/>
</dbReference>
<dbReference type="PRINTS" id="PR01166">
    <property type="entry name" value="CYCOXIDASEII"/>
</dbReference>
<dbReference type="STRING" id="1324957.K933_08487"/>
<dbReference type="PROSITE" id="PS50857">
    <property type="entry name" value="COX2_CUA"/>
    <property type="match status" value="1"/>
</dbReference>
<evidence type="ECO:0000259" key="16">
    <source>
        <dbReference type="PROSITE" id="PS50857"/>
    </source>
</evidence>
<evidence type="ECO:0000256" key="1">
    <source>
        <dbReference type="ARBA" id="ARBA00004141"/>
    </source>
</evidence>
<sequence>MTAKRLGTFFAAVVGLTAFVGTAAAQPSTTAGLINGLNGKLLYIAVPITILVEVILIYTVLKFKDSDEAKPTRENRRLEITWTIATAIILVFVGVASYGALANPNVTYTSAMAQPDPGQGDVEVTATAYQWNWRMNYTNEGVTGLTASDLNLSTVDELPTSETEDVSGPTLVLPRGQDVYITTTSEDVIHAFHVPELGLKQDSMPNQNNTIKTRPLEVGVYQGYCAEYCGSGHSQMYFNVVVVEQDTYDRLMSEAAAASSESASTNATSANATSTPSGSVVGA</sequence>
<dbReference type="SUPFAM" id="SSF81464">
    <property type="entry name" value="Cytochrome c oxidase subunit II-like, transmembrane region"/>
    <property type="match status" value="1"/>
</dbReference>
<dbReference type="PATRIC" id="fig|1324957.4.peg.1722"/>
<evidence type="ECO:0000256" key="7">
    <source>
        <dbReference type="ARBA" id="ARBA00022723"/>
    </source>
</evidence>
<keyword evidence="8" id="KW-1278">Translocase</keyword>
<keyword evidence="5" id="KW-0679">Respiratory chain</keyword>
<evidence type="ECO:0000256" key="2">
    <source>
        <dbReference type="ARBA" id="ARBA00007866"/>
    </source>
</evidence>
<dbReference type="PROSITE" id="PS50999">
    <property type="entry name" value="COX2_TM"/>
    <property type="match status" value="1"/>
</dbReference>
<dbReference type="GO" id="GO:0016491">
    <property type="term" value="F:oxidoreductase activity"/>
    <property type="evidence" value="ECO:0007669"/>
    <property type="project" value="InterPro"/>
</dbReference>
<proteinExistence type="inferred from homology"/>
<feature type="domain" description="Cytochrome oxidase subunit II copper A binding" evidence="16">
    <location>
        <begin position="119"/>
        <end position="254"/>
    </location>
</feature>
<dbReference type="eggNOG" id="arCOG01235">
    <property type="taxonomic scope" value="Archaea"/>
</dbReference>
<evidence type="ECO:0000256" key="12">
    <source>
        <dbReference type="ARBA" id="ARBA00023136"/>
    </source>
</evidence>
<evidence type="ECO:0000256" key="5">
    <source>
        <dbReference type="ARBA" id="ARBA00022660"/>
    </source>
</evidence>
<feature type="compositionally biased region" description="Low complexity" evidence="14">
    <location>
        <begin position="260"/>
        <end position="275"/>
    </location>
</feature>
<keyword evidence="6 15" id="KW-0812">Transmembrane</keyword>
<evidence type="ECO:0000256" key="9">
    <source>
        <dbReference type="ARBA" id="ARBA00022982"/>
    </source>
</evidence>
<dbReference type="InterPro" id="IPR045187">
    <property type="entry name" value="CcO_II"/>
</dbReference>
<dbReference type="GO" id="GO:0042773">
    <property type="term" value="P:ATP synthesis coupled electron transport"/>
    <property type="evidence" value="ECO:0007669"/>
    <property type="project" value="TreeGrafter"/>
</dbReference>
<feature type="domain" description="Cytochrome oxidase subunit II transmembrane region profile" evidence="17">
    <location>
        <begin position="14"/>
        <end position="108"/>
    </location>
</feature>
<dbReference type="GO" id="GO:0005507">
    <property type="term" value="F:copper ion binding"/>
    <property type="evidence" value="ECO:0007669"/>
    <property type="project" value="InterPro"/>
</dbReference>
<dbReference type="PROSITE" id="PS00078">
    <property type="entry name" value="COX2"/>
    <property type="match status" value="1"/>
</dbReference>
<dbReference type="InterPro" id="IPR008972">
    <property type="entry name" value="Cupredoxin"/>
</dbReference>
<dbReference type="GO" id="GO:0004129">
    <property type="term" value="F:cytochrome-c oxidase activity"/>
    <property type="evidence" value="ECO:0007669"/>
    <property type="project" value="UniProtKB-EC"/>
</dbReference>
<dbReference type="Gene3D" id="2.60.40.420">
    <property type="entry name" value="Cupredoxins - blue copper proteins"/>
    <property type="match status" value="1"/>
</dbReference>
<gene>
    <name evidence="18" type="ORF">K933_08487</name>
</gene>
<organism evidence="18 19">
    <name type="scientific">Candidatus Halobonum tyrrellensis G22</name>
    <dbReference type="NCBI Taxonomy" id="1324957"/>
    <lineage>
        <taxon>Archaea</taxon>
        <taxon>Methanobacteriati</taxon>
        <taxon>Methanobacteriota</taxon>
        <taxon>Stenosarchaea group</taxon>
        <taxon>Halobacteria</taxon>
        <taxon>Halobacteriales</taxon>
        <taxon>Haloferacaceae</taxon>
        <taxon>Candidatus Halobonum</taxon>
    </lineage>
</organism>